<protein>
    <submittedName>
        <fullName evidence="2">Uncharacterized protein</fullName>
    </submittedName>
</protein>
<name>A0A255Z9R9_9FLAO</name>
<dbReference type="RefSeq" id="WP_094413441.1">
    <property type="nucleotide sequence ID" value="NZ_NOXV01000223.1"/>
</dbReference>
<evidence type="ECO:0000256" key="1">
    <source>
        <dbReference type="SAM" id="Phobius"/>
    </source>
</evidence>
<dbReference type="AlphaFoldDB" id="A0A255Z9R9"/>
<comment type="caution">
    <text evidence="2">The sequence shown here is derived from an EMBL/GenBank/DDBJ whole genome shotgun (WGS) entry which is preliminary data.</text>
</comment>
<feature type="transmembrane region" description="Helical" evidence="1">
    <location>
        <begin position="12"/>
        <end position="32"/>
    </location>
</feature>
<keyword evidence="1" id="KW-0472">Membrane</keyword>
<dbReference type="Proteomes" id="UP000216605">
    <property type="component" value="Unassembled WGS sequence"/>
</dbReference>
<organism evidence="2 3">
    <name type="scientific">Flavobacterium cyanobacteriorum</name>
    <dbReference type="NCBI Taxonomy" id="2022802"/>
    <lineage>
        <taxon>Bacteria</taxon>
        <taxon>Pseudomonadati</taxon>
        <taxon>Bacteroidota</taxon>
        <taxon>Flavobacteriia</taxon>
        <taxon>Flavobacteriales</taxon>
        <taxon>Flavobacteriaceae</taxon>
        <taxon>Flavobacterium</taxon>
    </lineage>
</organism>
<feature type="transmembrane region" description="Helical" evidence="1">
    <location>
        <begin position="67"/>
        <end position="86"/>
    </location>
</feature>
<dbReference type="OrthoDB" id="894278at2"/>
<proteinExistence type="predicted"/>
<feature type="transmembrane region" description="Helical" evidence="1">
    <location>
        <begin position="127"/>
        <end position="145"/>
    </location>
</feature>
<reference evidence="2 3" key="1">
    <citation type="submission" date="2017-07" db="EMBL/GenBank/DDBJ databases">
        <title>Flavobacterium cyanobacteriorum sp. nov., isolated from cyanobacterial aggregates in a eutrophic lake.</title>
        <authorList>
            <person name="Cai H."/>
        </authorList>
    </citation>
    <scope>NUCLEOTIDE SEQUENCE [LARGE SCALE GENOMIC DNA]</scope>
    <source>
        <strain evidence="2 3">TH021</strain>
    </source>
</reference>
<evidence type="ECO:0000313" key="2">
    <source>
        <dbReference type="EMBL" id="OYQ38307.1"/>
    </source>
</evidence>
<evidence type="ECO:0000313" key="3">
    <source>
        <dbReference type="Proteomes" id="UP000216605"/>
    </source>
</evidence>
<gene>
    <name evidence="2" type="ORF">CHU92_05600</name>
</gene>
<accession>A0A255Z9R9</accession>
<keyword evidence="1" id="KW-0812">Transmembrane</keyword>
<keyword evidence="3" id="KW-1185">Reference proteome</keyword>
<keyword evidence="1" id="KW-1133">Transmembrane helix</keyword>
<sequence>MKTNYLFPNRLKFISGVLFVTSSLMLTLYYSVSQFGQFEFKAKVFAIYGNDGFLGESGWFWGVDNSILDEILMSIVITTGVVFAFCKEKHEDELVASIRLRSLAWATILNYSILLFCYLFIYGMPFLNVLNVAMFSQLLIFILLFRYKMYRFYKSAAYEE</sequence>
<feature type="transmembrane region" description="Helical" evidence="1">
    <location>
        <begin position="98"/>
        <end position="121"/>
    </location>
</feature>
<dbReference type="EMBL" id="NOXV01000223">
    <property type="protein sequence ID" value="OYQ38307.1"/>
    <property type="molecule type" value="Genomic_DNA"/>
</dbReference>